<dbReference type="SUPFAM" id="SSF56112">
    <property type="entry name" value="Protein kinase-like (PK-like)"/>
    <property type="match status" value="1"/>
</dbReference>
<keyword evidence="2" id="KW-1185">Reference proteome</keyword>
<evidence type="ECO:0000313" key="1">
    <source>
        <dbReference type="EMBL" id="KAH0545342.1"/>
    </source>
</evidence>
<organism evidence="1 2">
    <name type="scientific">Glutinoglossum americanum</name>
    <dbReference type="NCBI Taxonomy" id="1670608"/>
    <lineage>
        <taxon>Eukaryota</taxon>
        <taxon>Fungi</taxon>
        <taxon>Dikarya</taxon>
        <taxon>Ascomycota</taxon>
        <taxon>Pezizomycotina</taxon>
        <taxon>Geoglossomycetes</taxon>
        <taxon>Geoglossales</taxon>
        <taxon>Geoglossaceae</taxon>
        <taxon>Glutinoglossum</taxon>
    </lineage>
</organism>
<evidence type="ECO:0008006" key="3">
    <source>
        <dbReference type="Google" id="ProtNLM"/>
    </source>
</evidence>
<dbReference type="Proteomes" id="UP000698800">
    <property type="component" value="Unassembled WGS sequence"/>
</dbReference>
<sequence>MLQRKRPRLISVPEEEESSAHLPKEYSSISWEDFDHSQTLLLGHSGLTRIVYEQETFRPHIFQSCQKNITKERFLLAEIARDSDLFIPTHFIFSYRDNICVGSKVAGICLADVIDCTIPLTEGHASSILQKVVRALAKAADRGIKYGHVKASNVFLSLAYGPSDIHPDLLIQLANFGPRLEPQEFKEGHPNSDCQDIGHFAYHLVTRISKIPNIQTAHISEQKMLKLGSSGYAIDINAGFTTNFVDFLETCMSTGDLKRLIRVS</sequence>
<gene>
    <name evidence="1" type="ORF">FGG08_000641</name>
</gene>
<comment type="caution">
    <text evidence="1">The sequence shown here is derived from an EMBL/GenBank/DDBJ whole genome shotgun (WGS) entry which is preliminary data.</text>
</comment>
<accession>A0A9P8I9Z8</accession>
<dbReference type="Gene3D" id="1.10.510.10">
    <property type="entry name" value="Transferase(Phosphotransferase) domain 1"/>
    <property type="match status" value="1"/>
</dbReference>
<evidence type="ECO:0000313" key="2">
    <source>
        <dbReference type="Proteomes" id="UP000698800"/>
    </source>
</evidence>
<name>A0A9P8I9Z8_9PEZI</name>
<dbReference type="AlphaFoldDB" id="A0A9P8I9Z8"/>
<reference evidence="1" key="1">
    <citation type="submission" date="2021-03" db="EMBL/GenBank/DDBJ databases">
        <title>Comparative genomics and phylogenomic investigation of the class Geoglossomycetes provide insights into ecological specialization and systematics.</title>
        <authorList>
            <person name="Melie T."/>
            <person name="Pirro S."/>
            <person name="Miller A.N."/>
            <person name="Quandt A."/>
        </authorList>
    </citation>
    <scope>NUCLEOTIDE SEQUENCE</scope>
    <source>
        <strain evidence="1">GBOQ0MN5Z8</strain>
    </source>
</reference>
<dbReference type="InterPro" id="IPR011009">
    <property type="entry name" value="Kinase-like_dom_sf"/>
</dbReference>
<dbReference type="EMBL" id="JAGHQL010000007">
    <property type="protein sequence ID" value="KAH0545342.1"/>
    <property type="molecule type" value="Genomic_DNA"/>
</dbReference>
<protein>
    <recommendedName>
        <fullName evidence="3">Protein kinase domain-containing protein</fullName>
    </recommendedName>
</protein>
<dbReference type="OrthoDB" id="3460052at2759"/>
<proteinExistence type="predicted"/>